<keyword evidence="4" id="KW-1185">Reference proteome</keyword>
<dbReference type="Proteomes" id="UP001164459">
    <property type="component" value="Chromosome"/>
</dbReference>
<sequence length="536" mass="55207">MLTALRSLAAVAATSLVVAACFNPTGQTTEATIDPSAPTDSSNPSTTDSDPTTTAPTTSATTVESTTDTTTLTTDVDPTVGPCAACDSPTPYCGADGCVGCQDLAASGQSCADLDPAAPHCDPGGECVACVGDEHCGPSLHCHPQQKICVPCLEDLDCGDTLSCVDGKCIGCTRDEQCPQLQPVCDPDTQICRSCRAHAECPETACELDVGTCFPAFETKHWYVDPGLPCADDAKCVLANECCTAAQAMNRAAAEPAAYHVLHVKPGVQTQPVELAIAGKRVALLGQPDVVFMIDSTEAVFSVGDGMNLQHLDSKLYVSRLHVTGGQTTRVVSCVDAEHLWLDEVDVYGVGGDALYATNCPLTVRRSSFRATSAGVTAAAGAVVHVENSIFGDTVSGAPLQTVNGGELDLLYTTVVDKGNGSMALLKCWAPAEVTIRNSILVGVGGEIQCADAAPTISHTVTTADGLAGPNITTVSVDGVPSLFSDYVGGNYHLGPDAGLLDHSAERQEGDPPVDIDGQPRPGDPGDPDFAGADRP</sequence>
<feature type="chain" id="PRO_5045818990" evidence="2">
    <location>
        <begin position="20"/>
        <end position="536"/>
    </location>
</feature>
<evidence type="ECO:0000256" key="2">
    <source>
        <dbReference type="SAM" id="SignalP"/>
    </source>
</evidence>
<feature type="region of interest" description="Disordered" evidence="1">
    <location>
        <begin position="27"/>
        <end position="74"/>
    </location>
</feature>
<keyword evidence="2" id="KW-0732">Signal</keyword>
<dbReference type="RefSeq" id="WP_269033946.1">
    <property type="nucleotide sequence ID" value="NZ_CP114040.1"/>
</dbReference>
<dbReference type="SUPFAM" id="SSF51126">
    <property type="entry name" value="Pectin lyase-like"/>
    <property type="match status" value="1"/>
</dbReference>
<gene>
    <name evidence="3" type="ORF">O0S08_35840</name>
</gene>
<evidence type="ECO:0000313" key="4">
    <source>
        <dbReference type="Proteomes" id="UP001164459"/>
    </source>
</evidence>
<dbReference type="EMBL" id="CP114040">
    <property type="protein sequence ID" value="WAS91584.1"/>
    <property type="molecule type" value="Genomic_DNA"/>
</dbReference>
<accession>A0ABY7GXN9</accession>
<name>A0ABY7GXN9_9BACT</name>
<feature type="compositionally biased region" description="Low complexity" evidence="1">
    <location>
        <begin position="34"/>
        <end position="74"/>
    </location>
</feature>
<protein>
    <submittedName>
        <fullName evidence="3">Uncharacterized protein</fullName>
    </submittedName>
</protein>
<proteinExistence type="predicted"/>
<dbReference type="InterPro" id="IPR011050">
    <property type="entry name" value="Pectin_lyase_fold/virulence"/>
</dbReference>
<evidence type="ECO:0000313" key="3">
    <source>
        <dbReference type="EMBL" id="WAS91584.1"/>
    </source>
</evidence>
<feature type="signal peptide" evidence="2">
    <location>
        <begin position="1"/>
        <end position="19"/>
    </location>
</feature>
<organism evidence="3 4">
    <name type="scientific">Nannocystis punicea</name>
    <dbReference type="NCBI Taxonomy" id="2995304"/>
    <lineage>
        <taxon>Bacteria</taxon>
        <taxon>Pseudomonadati</taxon>
        <taxon>Myxococcota</taxon>
        <taxon>Polyangia</taxon>
        <taxon>Nannocystales</taxon>
        <taxon>Nannocystaceae</taxon>
        <taxon>Nannocystis</taxon>
    </lineage>
</organism>
<feature type="region of interest" description="Disordered" evidence="1">
    <location>
        <begin position="498"/>
        <end position="536"/>
    </location>
</feature>
<dbReference type="PROSITE" id="PS51257">
    <property type="entry name" value="PROKAR_LIPOPROTEIN"/>
    <property type="match status" value="1"/>
</dbReference>
<evidence type="ECO:0000256" key="1">
    <source>
        <dbReference type="SAM" id="MobiDB-lite"/>
    </source>
</evidence>
<reference evidence="3" key="1">
    <citation type="submission" date="2022-11" db="EMBL/GenBank/DDBJ databases">
        <title>Minimal conservation of predation-associated metabolite biosynthetic gene clusters underscores biosynthetic potential of Myxococcota including descriptions for ten novel species: Archangium lansinium sp. nov., Myxococcus landrumus sp. nov., Nannocystis bai.</title>
        <authorList>
            <person name="Ahearne A."/>
            <person name="Stevens C."/>
            <person name="Dowd S."/>
        </authorList>
    </citation>
    <scope>NUCLEOTIDE SEQUENCE</scope>
    <source>
        <strain evidence="3">Fl3</strain>
    </source>
</reference>